<dbReference type="Proteomes" id="UP000509597">
    <property type="component" value="Chromosome"/>
</dbReference>
<protein>
    <recommendedName>
        <fullName evidence="4">DUF2846 domain-containing protein</fullName>
    </recommendedName>
</protein>
<dbReference type="RefSeq" id="WP_179355760.1">
    <property type="nucleotide sequence ID" value="NZ_CP058627.1"/>
</dbReference>
<proteinExistence type="predicted"/>
<dbReference type="AlphaFoldDB" id="A0A7H9BPI8"/>
<keyword evidence="3" id="KW-1185">Reference proteome</keyword>
<dbReference type="PROSITE" id="PS51257">
    <property type="entry name" value="PROKAR_LIPOPROTEIN"/>
    <property type="match status" value="1"/>
</dbReference>
<dbReference type="EMBL" id="CP058627">
    <property type="protein sequence ID" value="QLG89264.1"/>
    <property type="molecule type" value="Genomic_DNA"/>
</dbReference>
<keyword evidence="1" id="KW-0732">Signal</keyword>
<gene>
    <name evidence="2" type="ORF">HQ393_13990</name>
</gene>
<evidence type="ECO:0000313" key="3">
    <source>
        <dbReference type="Proteomes" id="UP000509597"/>
    </source>
</evidence>
<evidence type="ECO:0000313" key="2">
    <source>
        <dbReference type="EMBL" id="QLG89264.1"/>
    </source>
</evidence>
<feature type="signal peptide" evidence="1">
    <location>
        <begin position="1"/>
        <end position="20"/>
    </location>
</feature>
<evidence type="ECO:0008006" key="4">
    <source>
        <dbReference type="Google" id="ProtNLM"/>
    </source>
</evidence>
<feature type="chain" id="PRO_5028904501" description="DUF2846 domain-containing protein" evidence="1">
    <location>
        <begin position="21"/>
        <end position="225"/>
    </location>
</feature>
<evidence type="ECO:0000256" key="1">
    <source>
        <dbReference type="SAM" id="SignalP"/>
    </source>
</evidence>
<accession>A0A7H9BPI8</accession>
<name>A0A7H9BPI8_9NEIS</name>
<organism evidence="2 3">
    <name type="scientific">Chitinibacter bivalviorum</name>
    <dbReference type="NCBI Taxonomy" id="2739434"/>
    <lineage>
        <taxon>Bacteria</taxon>
        <taxon>Pseudomonadati</taxon>
        <taxon>Pseudomonadota</taxon>
        <taxon>Betaproteobacteria</taxon>
        <taxon>Neisseriales</taxon>
        <taxon>Chitinibacteraceae</taxon>
        <taxon>Chitinibacter</taxon>
    </lineage>
</organism>
<sequence>MKKLTTLCCIAFSLLLSACATPTKMGFNQKTEKLDTTSESVFLLSVEMKNELKPDYQPSPWILYIEKDGETTTASKLNFIADEEGVFNRDGGNGYLYRFTLKPGKYKLIANAGKYQSLFLLGQFFMPVHQEIEVTPGKVVYLGHISGKIRQRVNKEFRAGPVIPLIPQSVAGAADGTFDVVISDQYDTDLAQFTEKFPVLKNTVVTKQILPPFNREVAQQWWDAH</sequence>
<dbReference type="KEGG" id="chiz:HQ393_13990"/>
<reference evidence="2 3" key="1">
    <citation type="submission" date="2020-07" db="EMBL/GenBank/DDBJ databases">
        <title>Complete genome sequence of Chitinibacter sp. 2T18.</title>
        <authorList>
            <person name="Bae J.-W."/>
            <person name="Choi J.-W."/>
        </authorList>
    </citation>
    <scope>NUCLEOTIDE SEQUENCE [LARGE SCALE GENOMIC DNA]</scope>
    <source>
        <strain evidence="2 3">2T18</strain>
    </source>
</reference>